<organism evidence="2 3">
    <name type="scientific">Parendozoicomonas haliclonae</name>
    <dbReference type="NCBI Taxonomy" id="1960125"/>
    <lineage>
        <taxon>Bacteria</taxon>
        <taxon>Pseudomonadati</taxon>
        <taxon>Pseudomonadota</taxon>
        <taxon>Gammaproteobacteria</taxon>
        <taxon>Oceanospirillales</taxon>
        <taxon>Endozoicomonadaceae</taxon>
        <taxon>Parendozoicomonas</taxon>
    </lineage>
</organism>
<reference evidence="2 3" key="1">
    <citation type="submission" date="2017-03" db="EMBL/GenBank/DDBJ databases">
        <authorList>
            <person name="Afonso C.L."/>
            <person name="Miller P.J."/>
            <person name="Scott M.A."/>
            <person name="Spackman E."/>
            <person name="Goraichik I."/>
            <person name="Dimitrov K.M."/>
            <person name="Suarez D.L."/>
            <person name="Swayne D.E."/>
        </authorList>
    </citation>
    <scope>NUCLEOTIDE SEQUENCE [LARGE SCALE GENOMIC DNA]</scope>
    <source>
        <strain evidence="2">SB41UT1</strain>
    </source>
</reference>
<accession>A0A1X7AI56</accession>
<proteinExistence type="predicted"/>
<dbReference type="NCBIfam" id="TIGR03031">
    <property type="entry name" value="cas_csx12"/>
    <property type="match status" value="1"/>
</dbReference>
<gene>
    <name evidence="2" type="ORF">EHSB41UT_01530</name>
</gene>
<dbReference type="RefSeq" id="WP_087108494.1">
    <property type="nucleotide sequence ID" value="NZ_CBCSCN010000008.1"/>
</dbReference>
<dbReference type="Pfam" id="PF21069">
    <property type="entry name" value="Csx12"/>
    <property type="match status" value="1"/>
</dbReference>
<evidence type="ECO:0000313" key="3">
    <source>
        <dbReference type="Proteomes" id="UP000196573"/>
    </source>
</evidence>
<dbReference type="InterPro" id="IPR049465">
    <property type="entry name" value="Cas9_lobe"/>
</dbReference>
<dbReference type="EMBL" id="FWPT01000003">
    <property type="protein sequence ID" value="SMA42963.1"/>
    <property type="molecule type" value="Genomic_DNA"/>
</dbReference>
<evidence type="ECO:0000313" key="2">
    <source>
        <dbReference type="EMBL" id="SMA42963.1"/>
    </source>
</evidence>
<dbReference type="Gene3D" id="1.10.30.50">
    <property type="match status" value="1"/>
</dbReference>
<sequence length="1422" mass="162428">MRYISPISIDFGAKYTGIHNMHYLEGEDPRGSVQNTGCVLVMDDDNLQLSQVGRTQKRHQSRNYKRQDLARRLLIVILKDCFDQDVWQWPVKNREFLFGLINRRGFNRFDDDSLIEIEFCDLSVFESVLPDIAGYEGLEEWLQALAENAAECRLALQRLGRTREFLKTLPEIWKEEKKSIEATHKHIIHFLETSINASEEGHLHRRKYLRNIAADIILEQHGRLASLFQTNSGITPDQFANLVGHISNLQLRVLRRYFNDQNAKPQNGQTDAWREDHFSKQFWRWIKSWHCDEQTKSRWHELIKFKKKGGSVFKLMLTVQPELTIPPYEDQNNRRPPKDKTLFLNPVALNKAYPLWREIVKRLVAAHPELDSDHASTIAHMDAALDQDCILLQRMLDRTSGLDLYKIRALAMGRPDRGNQLKVASENLRLRLNQHAEPFIQSIARPYYLQINEARQGLWVEEDSLLLCLNRTPQRKARQLPTLLGRIVGDLGSHGQEHIQSLKQQWSQRGVIKGARTPKGWCKFAAEAQKDFGNGLKETIRSYRQLQARIKAGDTEEKLLPEAKKLLALEAALPDVARFIAQGLGLAAENSARFANPFSLAQIYNLLESDPSGFSHVSKPSAHENLWRMQYEQSVDGKDCARASVLSADSIRPFDGMLSRILEKQAYSIAKRKLKQIESHEMTSAKVRVPILIEENRFQFAEDLQTIKKNTRKKKDAQKSCESDFIRFEDKEQRICKASKGMCAYTGEDLGRYGEFDHIIPRSYTQKRTGAIFNSEANLIFVSSRGNQQKRDQLYTLAELDDRYLTSQFGSTNRQQIAQAVQDAVTPFLTKGELIGFHNLGLQEQRMIRHALFVPGLRDQVLQLLAGQRKAKVNGTQAWLAKRIIHHIRQGASATIEFDIIKVPTDSVRFCRGVLASRFPAMAKQSPQPVASHAIDAALVSGSLLMEPAIARSLSLAPVDTTTQAEWLKGLLPETIDIQILRKKPLYRKDAPASSPLFKAGLYGERFLPLLVMNDELRVGFTLPNSAKVLDHADNLYALLRPVLVCKDSHELPSTLAELQESLALGQRQILNINRQKAFAYLHEFGQSPTHNDNCLAIEALLYCVQKKKIDAHIYNKDKKTFKKDEDILADKFFIFETHKNNRPIFPRTVARIEKKDLTLPFKQAWVELCDTDELKNFLGTKQTLPNNFWRNFGSSLFPSIHNEDHQHKKTRKVYSLPLKISEGSYRVRRHTPEGASVWQRMSVGDFGAAGFAKIDGKTQWNKVVEIPHFAKSKNLHSLNRSLEKNPQSITYFDEWRSLCALADALPNGVIKVACAPGTVGRPYIRFEMLESQFIKKINAASGSKYKSSWELPMEIPNVQLAGFDIFSCPLLPKPRTETKKPNKHKARFLRLGKTVLIEYFASSKANKALQQAYEQGEPECI</sequence>
<dbReference type="OrthoDB" id="9157459at2"/>
<name>A0A1X7AI56_9GAMM</name>
<evidence type="ECO:0000259" key="1">
    <source>
        <dbReference type="Pfam" id="PF21069"/>
    </source>
</evidence>
<keyword evidence="3" id="KW-1185">Reference proteome</keyword>
<protein>
    <recommendedName>
        <fullName evidence="1">CRISPR-associated endonuclease Cas9 alpha-helical lobe domain-containing protein</fullName>
    </recommendedName>
</protein>
<feature type="domain" description="CRISPR-associated endonuclease Cas9 alpha-helical lobe" evidence="1">
    <location>
        <begin position="51"/>
        <end position="631"/>
    </location>
</feature>
<dbReference type="InterPro" id="IPR013492">
    <property type="entry name" value="CRISPR-assoc_Cas9/Csx12"/>
</dbReference>
<dbReference type="Proteomes" id="UP000196573">
    <property type="component" value="Unassembled WGS sequence"/>
</dbReference>